<evidence type="ECO:0000313" key="3">
    <source>
        <dbReference type="EMBL" id="RNA00005.1"/>
    </source>
</evidence>
<feature type="chain" id="PRO_5018313006" evidence="2">
    <location>
        <begin position="27"/>
        <end position="137"/>
    </location>
</feature>
<dbReference type="EMBL" id="REGN01009963">
    <property type="protein sequence ID" value="RNA00005.1"/>
    <property type="molecule type" value="Genomic_DNA"/>
</dbReference>
<evidence type="ECO:0000256" key="1">
    <source>
        <dbReference type="SAM" id="MobiDB-lite"/>
    </source>
</evidence>
<organism evidence="3 4">
    <name type="scientific">Brachionus plicatilis</name>
    <name type="common">Marine rotifer</name>
    <name type="synonym">Brachionus muelleri</name>
    <dbReference type="NCBI Taxonomy" id="10195"/>
    <lineage>
        <taxon>Eukaryota</taxon>
        <taxon>Metazoa</taxon>
        <taxon>Spiralia</taxon>
        <taxon>Gnathifera</taxon>
        <taxon>Rotifera</taxon>
        <taxon>Eurotatoria</taxon>
        <taxon>Monogononta</taxon>
        <taxon>Pseudotrocha</taxon>
        <taxon>Ploima</taxon>
        <taxon>Brachionidae</taxon>
        <taxon>Brachionus</taxon>
    </lineage>
</organism>
<feature type="signal peptide" evidence="2">
    <location>
        <begin position="1"/>
        <end position="26"/>
    </location>
</feature>
<feature type="region of interest" description="Disordered" evidence="1">
    <location>
        <begin position="88"/>
        <end position="137"/>
    </location>
</feature>
<reference evidence="3 4" key="1">
    <citation type="journal article" date="2018" name="Sci. Rep.">
        <title>Genomic signatures of local adaptation to the degree of environmental predictability in rotifers.</title>
        <authorList>
            <person name="Franch-Gras L."/>
            <person name="Hahn C."/>
            <person name="Garcia-Roger E.M."/>
            <person name="Carmona M.J."/>
            <person name="Serra M."/>
            <person name="Gomez A."/>
        </authorList>
    </citation>
    <scope>NUCLEOTIDE SEQUENCE [LARGE SCALE GENOMIC DNA]</scope>
    <source>
        <strain evidence="3">HYR1</strain>
    </source>
</reference>
<gene>
    <name evidence="3" type="ORF">BpHYR1_040295</name>
</gene>
<protein>
    <submittedName>
        <fullName evidence="3">Uncharacterized protein</fullName>
    </submittedName>
</protein>
<dbReference type="Proteomes" id="UP000276133">
    <property type="component" value="Unassembled WGS sequence"/>
</dbReference>
<comment type="caution">
    <text evidence="3">The sequence shown here is derived from an EMBL/GenBank/DDBJ whole genome shotgun (WGS) entry which is preliminary data.</text>
</comment>
<accession>A0A3M7PML8</accession>
<evidence type="ECO:0000313" key="4">
    <source>
        <dbReference type="Proteomes" id="UP000276133"/>
    </source>
</evidence>
<dbReference type="AlphaFoldDB" id="A0A3M7PML8"/>
<keyword evidence="4" id="KW-1185">Reference proteome</keyword>
<keyword evidence="2" id="KW-0732">Signal</keyword>
<name>A0A3M7PML8_BRAPC</name>
<proteinExistence type="predicted"/>
<sequence>MLLINTPRNTSKIFIILLAQARCLVARYLVSDNDELEEVSEEAFNGWMEEVTSSQGAKKCPTKQKEFKEREEELRTMAEELNELKKLKLGFSKKDGTNNNSQTGNHESKLSPPLGENSSNNSTERSTDHKIILHPLS</sequence>
<evidence type="ECO:0000256" key="2">
    <source>
        <dbReference type="SAM" id="SignalP"/>
    </source>
</evidence>